<dbReference type="InterPro" id="IPR005467">
    <property type="entry name" value="His_kinase_dom"/>
</dbReference>
<keyword evidence="4" id="KW-0597">Phosphoprotein</keyword>
<dbReference type="Gene3D" id="1.10.287.130">
    <property type="match status" value="1"/>
</dbReference>
<evidence type="ECO:0000259" key="9">
    <source>
        <dbReference type="PROSITE" id="PS50112"/>
    </source>
</evidence>
<dbReference type="PROSITE" id="PS50109">
    <property type="entry name" value="HIS_KIN"/>
    <property type="match status" value="1"/>
</dbReference>
<protein>
    <recommendedName>
        <fullName evidence="3">histidine kinase</fullName>
        <ecNumber evidence="3">2.7.13.3</ecNumber>
    </recommendedName>
</protein>
<keyword evidence="6" id="KW-0418">Kinase</keyword>
<dbReference type="Gene3D" id="3.30.450.20">
    <property type="entry name" value="PAS domain"/>
    <property type="match status" value="1"/>
</dbReference>
<accession>A0A8J3T646</accession>
<dbReference type="CDD" id="cd00082">
    <property type="entry name" value="HisKA"/>
    <property type="match status" value="1"/>
</dbReference>
<evidence type="ECO:0000256" key="4">
    <source>
        <dbReference type="ARBA" id="ARBA00022553"/>
    </source>
</evidence>
<dbReference type="InterPro" id="IPR003594">
    <property type="entry name" value="HATPase_dom"/>
</dbReference>
<dbReference type="FunFam" id="3.30.565.10:FF:000006">
    <property type="entry name" value="Sensor histidine kinase WalK"/>
    <property type="match status" value="1"/>
</dbReference>
<dbReference type="NCBIfam" id="TIGR00229">
    <property type="entry name" value="sensory_box"/>
    <property type="match status" value="1"/>
</dbReference>
<evidence type="ECO:0000313" key="11">
    <source>
        <dbReference type="Proteomes" id="UP000634476"/>
    </source>
</evidence>
<evidence type="ECO:0000256" key="2">
    <source>
        <dbReference type="ARBA" id="ARBA00004236"/>
    </source>
</evidence>
<keyword evidence="11" id="KW-1185">Reference proteome</keyword>
<dbReference type="SMART" id="SM00091">
    <property type="entry name" value="PAS"/>
    <property type="match status" value="1"/>
</dbReference>
<dbReference type="Gene3D" id="3.30.565.10">
    <property type="entry name" value="Histidine kinase-like ATPase, C-terminal domain"/>
    <property type="match status" value="1"/>
</dbReference>
<dbReference type="CDD" id="cd00130">
    <property type="entry name" value="PAS"/>
    <property type="match status" value="1"/>
</dbReference>
<dbReference type="EC" id="2.7.13.3" evidence="3"/>
<dbReference type="Pfam" id="PF02518">
    <property type="entry name" value="HATPase_c"/>
    <property type="match status" value="1"/>
</dbReference>
<feature type="domain" description="Histidine kinase" evidence="8">
    <location>
        <begin position="337"/>
        <end position="554"/>
    </location>
</feature>
<dbReference type="SMART" id="SM00387">
    <property type="entry name" value="HATPase_c"/>
    <property type="match status" value="1"/>
</dbReference>
<dbReference type="AlphaFoldDB" id="A0A8J3T646"/>
<gene>
    <name evidence="10" type="ORF">Pta02_81400</name>
</gene>
<dbReference type="PROSITE" id="PS50112">
    <property type="entry name" value="PAS"/>
    <property type="match status" value="1"/>
</dbReference>
<dbReference type="GO" id="GO:0005886">
    <property type="term" value="C:plasma membrane"/>
    <property type="evidence" value="ECO:0007669"/>
    <property type="project" value="UniProtKB-SubCell"/>
</dbReference>
<comment type="caution">
    <text evidence="10">The sequence shown here is derived from an EMBL/GenBank/DDBJ whole genome shotgun (WGS) entry which is preliminary data.</text>
</comment>
<dbReference type="Pfam" id="PF00512">
    <property type="entry name" value="HisKA"/>
    <property type="match status" value="1"/>
</dbReference>
<dbReference type="PRINTS" id="PR00344">
    <property type="entry name" value="BCTRLSENSOR"/>
</dbReference>
<dbReference type="PANTHER" id="PTHR43711">
    <property type="entry name" value="TWO-COMPONENT HISTIDINE KINASE"/>
    <property type="match status" value="1"/>
</dbReference>
<evidence type="ECO:0000256" key="1">
    <source>
        <dbReference type="ARBA" id="ARBA00000085"/>
    </source>
</evidence>
<dbReference type="EMBL" id="BOOK01000100">
    <property type="protein sequence ID" value="GII06132.1"/>
    <property type="molecule type" value="Genomic_DNA"/>
</dbReference>
<dbReference type="InterPro" id="IPR035965">
    <property type="entry name" value="PAS-like_dom_sf"/>
</dbReference>
<dbReference type="SMART" id="SM00388">
    <property type="entry name" value="HisKA"/>
    <property type="match status" value="1"/>
</dbReference>
<dbReference type="SUPFAM" id="SSF47384">
    <property type="entry name" value="Homodimeric domain of signal transducing histidine kinase"/>
    <property type="match status" value="1"/>
</dbReference>
<dbReference type="RefSeq" id="WP_203880333.1">
    <property type="nucleotide sequence ID" value="NZ_BOOK01000100.1"/>
</dbReference>
<dbReference type="InterPro" id="IPR004358">
    <property type="entry name" value="Sig_transdc_His_kin-like_C"/>
</dbReference>
<evidence type="ECO:0000256" key="7">
    <source>
        <dbReference type="ARBA" id="ARBA00023012"/>
    </source>
</evidence>
<evidence type="ECO:0000256" key="3">
    <source>
        <dbReference type="ARBA" id="ARBA00012438"/>
    </source>
</evidence>
<dbReference type="InterPro" id="IPR000014">
    <property type="entry name" value="PAS"/>
</dbReference>
<sequence>MSVPDRDQATTLLALLDGVTTALSAGDDLPSAARAALRAIRKATGWTLGHIWIPEGGSGHFVSSGAWTGAIKEFPLLYQATAGTRLAPGADLIGRAASTGKPVWSRDVTRDPSFVRAGRGMDVGIRTAFAFPVITADGVASVWEFFCREETEPDEALLRVMSNLGHQMGRVIDRHHARQEAEAVKGRLAQVIETSVEAFVSVDAEGRIIGWNAAAEHMFGFPRTQALGTVMHETIMPVRYREAYQVDRAHFLATGRSRLMGRRLELAALRAGGSEFPAEMVFWATRQAGTWIFNAFVHDITDRRRAEQALREAYGQQQAVVARLQELDRAKNEFIDSVGHELRTPLVSILGYLEILTVDNDDLPAGRRLQMLGTMTRNAGRLQRLVEDLLAVTTDGELDLTPVPVAVSEIIAEAVQAVSAQKRSGDHPVRVHPATVLPDVHADRALLVRALGALLSNAAKFSPAGSPITVSASAATGVVSVAVRDAGIGIDAGDLPYVFDRFYRAPSSVEAAVQGVGLGLAIAKAIAEAHGGTVTATSAPGEGSTFTLSLPLPAADT</sequence>
<dbReference type="SMART" id="SM00065">
    <property type="entry name" value="GAF"/>
    <property type="match status" value="1"/>
</dbReference>
<dbReference type="InterPro" id="IPR050736">
    <property type="entry name" value="Sensor_HK_Regulatory"/>
</dbReference>
<name>A0A8J3T646_9ACTN</name>
<dbReference type="SUPFAM" id="SSF55874">
    <property type="entry name" value="ATPase domain of HSP90 chaperone/DNA topoisomerase II/histidine kinase"/>
    <property type="match status" value="1"/>
</dbReference>
<dbReference type="PANTHER" id="PTHR43711:SF31">
    <property type="entry name" value="HISTIDINE KINASE"/>
    <property type="match status" value="1"/>
</dbReference>
<dbReference type="CDD" id="cd00075">
    <property type="entry name" value="HATPase"/>
    <property type="match status" value="1"/>
</dbReference>
<evidence type="ECO:0000259" key="8">
    <source>
        <dbReference type="PROSITE" id="PS50109"/>
    </source>
</evidence>
<dbReference type="InterPro" id="IPR003018">
    <property type="entry name" value="GAF"/>
</dbReference>
<evidence type="ECO:0000256" key="6">
    <source>
        <dbReference type="ARBA" id="ARBA00022777"/>
    </source>
</evidence>
<dbReference type="InterPro" id="IPR036097">
    <property type="entry name" value="HisK_dim/P_sf"/>
</dbReference>
<evidence type="ECO:0000256" key="5">
    <source>
        <dbReference type="ARBA" id="ARBA00022679"/>
    </source>
</evidence>
<dbReference type="InterPro" id="IPR036890">
    <property type="entry name" value="HATPase_C_sf"/>
</dbReference>
<organism evidence="10 11">
    <name type="scientific">Planobispora takensis</name>
    <dbReference type="NCBI Taxonomy" id="1367882"/>
    <lineage>
        <taxon>Bacteria</taxon>
        <taxon>Bacillati</taxon>
        <taxon>Actinomycetota</taxon>
        <taxon>Actinomycetes</taxon>
        <taxon>Streptosporangiales</taxon>
        <taxon>Streptosporangiaceae</taxon>
        <taxon>Planobispora</taxon>
    </lineage>
</organism>
<dbReference type="Proteomes" id="UP000634476">
    <property type="component" value="Unassembled WGS sequence"/>
</dbReference>
<keyword evidence="5" id="KW-0808">Transferase</keyword>
<dbReference type="Pfam" id="PF13185">
    <property type="entry name" value="GAF_2"/>
    <property type="match status" value="1"/>
</dbReference>
<dbReference type="Pfam" id="PF13426">
    <property type="entry name" value="PAS_9"/>
    <property type="match status" value="1"/>
</dbReference>
<dbReference type="SUPFAM" id="SSF55785">
    <property type="entry name" value="PYP-like sensor domain (PAS domain)"/>
    <property type="match status" value="1"/>
</dbReference>
<dbReference type="Gene3D" id="3.30.450.40">
    <property type="match status" value="1"/>
</dbReference>
<dbReference type="GO" id="GO:0000155">
    <property type="term" value="F:phosphorelay sensor kinase activity"/>
    <property type="evidence" value="ECO:0007669"/>
    <property type="project" value="InterPro"/>
</dbReference>
<evidence type="ECO:0000313" key="10">
    <source>
        <dbReference type="EMBL" id="GII06132.1"/>
    </source>
</evidence>
<feature type="domain" description="PAS" evidence="9">
    <location>
        <begin position="184"/>
        <end position="237"/>
    </location>
</feature>
<keyword evidence="7" id="KW-0902">Two-component regulatory system</keyword>
<comment type="subcellular location">
    <subcellularLocation>
        <location evidence="2">Cell membrane</location>
    </subcellularLocation>
</comment>
<dbReference type="InterPro" id="IPR003661">
    <property type="entry name" value="HisK_dim/P_dom"/>
</dbReference>
<dbReference type="InterPro" id="IPR029016">
    <property type="entry name" value="GAF-like_dom_sf"/>
</dbReference>
<reference evidence="10" key="1">
    <citation type="submission" date="2021-01" db="EMBL/GenBank/DDBJ databases">
        <title>Whole genome shotgun sequence of Planobispora takensis NBRC 109077.</title>
        <authorList>
            <person name="Komaki H."/>
            <person name="Tamura T."/>
        </authorList>
    </citation>
    <scope>NUCLEOTIDE SEQUENCE</scope>
    <source>
        <strain evidence="10">NBRC 109077</strain>
    </source>
</reference>
<comment type="catalytic activity">
    <reaction evidence="1">
        <text>ATP + protein L-histidine = ADP + protein N-phospho-L-histidine.</text>
        <dbReference type="EC" id="2.7.13.3"/>
    </reaction>
</comment>
<dbReference type="SUPFAM" id="SSF55781">
    <property type="entry name" value="GAF domain-like"/>
    <property type="match status" value="1"/>
</dbReference>
<proteinExistence type="predicted"/>